<dbReference type="SMART" id="SM00098">
    <property type="entry name" value="alkPPc"/>
    <property type="match status" value="1"/>
</dbReference>
<keyword evidence="6" id="KW-0449">Lipoprotein</keyword>
<dbReference type="EC" id="3.1.3.1" evidence="5 12"/>
<keyword evidence="9 12" id="KW-0862">Zinc</keyword>
<keyword evidence="6" id="KW-0325">Glycoprotein</keyword>
<evidence type="ECO:0000256" key="4">
    <source>
        <dbReference type="ARBA" id="ARBA00005984"/>
    </source>
</evidence>
<dbReference type="InterPro" id="IPR001952">
    <property type="entry name" value="Alkaline_phosphatase"/>
</dbReference>
<keyword evidence="6" id="KW-0336">GPI-anchor</keyword>
<evidence type="ECO:0000256" key="8">
    <source>
        <dbReference type="ARBA" id="ARBA00022801"/>
    </source>
</evidence>
<comment type="catalytic activity">
    <reaction evidence="12">
        <text>a phosphate monoester + H2O = an alcohol + phosphate</text>
        <dbReference type="Rhea" id="RHEA:15017"/>
        <dbReference type="ChEBI" id="CHEBI:15377"/>
        <dbReference type="ChEBI" id="CHEBI:30879"/>
        <dbReference type="ChEBI" id="CHEBI:43474"/>
        <dbReference type="ChEBI" id="CHEBI:67140"/>
        <dbReference type="EC" id="3.1.3.1"/>
    </reaction>
</comment>
<name>A0ABM1L6D8_GEKJA</name>
<dbReference type="CDD" id="cd16012">
    <property type="entry name" value="ALP"/>
    <property type="match status" value="1"/>
</dbReference>
<dbReference type="PANTHER" id="PTHR11596:SF30">
    <property type="entry name" value="INTESTINAL-TYPE ALKALINE PHOSPHATASE"/>
    <property type="match status" value="1"/>
</dbReference>
<evidence type="ECO:0000313" key="15">
    <source>
        <dbReference type="RefSeq" id="XP_015281525.1"/>
    </source>
</evidence>
<keyword evidence="6" id="KW-0472">Membrane</keyword>
<dbReference type="RefSeq" id="XP_015281525.1">
    <property type="nucleotide sequence ID" value="XM_015426039.1"/>
</dbReference>
<comment type="cofactor">
    <cofactor evidence="1">
        <name>Mg(2+)</name>
        <dbReference type="ChEBI" id="CHEBI:18420"/>
    </cofactor>
</comment>
<evidence type="ECO:0000256" key="10">
    <source>
        <dbReference type="ARBA" id="ARBA00022842"/>
    </source>
</evidence>
<evidence type="ECO:0000256" key="13">
    <source>
        <dbReference type="SAM" id="MobiDB-lite"/>
    </source>
</evidence>
<dbReference type="PANTHER" id="PTHR11596">
    <property type="entry name" value="ALKALINE PHOSPHATASE"/>
    <property type="match status" value="1"/>
</dbReference>
<evidence type="ECO:0000256" key="1">
    <source>
        <dbReference type="ARBA" id="ARBA00001946"/>
    </source>
</evidence>
<feature type="non-terminal residue" evidence="15">
    <location>
        <position position="1"/>
    </location>
</feature>
<dbReference type="Gene3D" id="3.40.720.10">
    <property type="entry name" value="Alkaline Phosphatase, subunit A"/>
    <property type="match status" value="1"/>
</dbReference>
<keyword evidence="14" id="KW-1185">Reference proteome</keyword>
<evidence type="ECO:0000256" key="6">
    <source>
        <dbReference type="ARBA" id="ARBA00022622"/>
    </source>
</evidence>
<proteinExistence type="inferred from homology"/>
<comment type="similarity">
    <text evidence="4 11">Belongs to the alkaline phosphatase family.</text>
</comment>
<keyword evidence="7" id="KW-0479">Metal-binding</keyword>
<comment type="subcellular location">
    <subcellularLocation>
        <location evidence="3">Cell membrane</location>
        <topology evidence="3">Lipid-anchor</topology>
        <topology evidence="3">GPI-anchor</topology>
    </subcellularLocation>
</comment>
<protein>
    <recommendedName>
        <fullName evidence="5 12">Alkaline phosphatase</fullName>
        <ecNumber evidence="5 12">3.1.3.1</ecNumber>
    </recommendedName>
</protein>
<dbReference type="SUPFAM" id="SSF53649">
    <property type="entry name" value="Alkaline phosphatase-like"/>
    <property type="match status" value="1"/>
</dbReference>
<evidence type="ECO:0000256" key="2">
    <source>
        <dbReference type="ARBA" id="ARBA00001947"/>
    </source>
</evidence>
<gene>
    <name evidence="15" type="primary">LOC107122900</name>
</gene>
<keyword evidence="8 12" id="KW-0378">Hydrolase</keyword>
<dbReference type="PRINTS" id="PR00113">
    <property type="entry name" value="ALKPHPHTASE"/>
</dbReference>
<dbReference type="Pfam" id="PF00245">
    <property type="entry name" value="Alk_phosphatase"/>
    <property type="match status" value="1"/>
</dbReference>
<dbReference type="InterPro" id="IPR018299">
    <property type="entry name" value="Alkaline_phosphatase_AS"/>
</dbReference>
<reference evidence="15" key="1">
    <citation type="submission" date="2025-08" db="UniProtKB">
        <authorList>
            <consortium name="RefSeq"/>
        </authorList>
    </citation>
    <scope>IDENTIFICATION</scope>
</reference>
<evidence type="ECO:0000256" key="12">
    <source>
        <dbReference type="RuleBase" id="RU003947"/>
    </source>
</evidence>
<accession>A0ABM1L6D8</accession>
<comment type="cofactor">
    <cofactor evidence="2">
        <name>Zn(2+)</name>
        <dbReference type="ChEBI" id="CHEBI:29105"/>
    </cofactor>
</comment>
<evidence type="ECO:0000256" key="9">
    <source>
        <dbReference type="ARBA" id="ARBA00022833"/>
    </source>
</evidence>
<evidence type="ECO:0000313" key="14">
    <source>
        <dbReference type="Proteomes" id="UP000694871"/>
    </source>
</evidence>
<organism evidence="14 15">
    <name type="scientific">Gekko japonicus</name>
    <name type="common">Schlegel's Japanese gecko</name>
    <dbReference type="NCBI Taxonomy" id="146911"/>
    <lineage>
        <taxon>Eukaryota</taxon>
        <taxon>Metazoa</taxon>
        <taxon>Chordata</taxon>
        <taxon>Craniata</taxon>
        <taxon>Vertebrata</taxon>
        <taxon>Euteleostomi</taxon>
        <taxon>Lepidosauria</taxon>
        <taxon>Squamata</taxon>
        <taxon>Bifurcata</taxon>
        <taxon>Gekkota</taxon>
        <taxon>Gekkonidae</taxon>
        <taxon>Gekkoninae</taxon>
        <taxon>Gekko</taxon>
    </lineage>
</organism>
<dbReference type="InterPro" id="IPR017850">
    <property type="entry name" value="Alkaline_phosphatase_core_sf"/>
</dbReference>
<evidence type="ECO:0000256" key="7">
    <source>
        <dbReference type="ARBA" id="ARBA00022723"/>
    </source>
</evidence>
<evidence type="ECO:0000256" key="3">
    <source>
        <dbReference type="ARBA" id="ARBA00004609"/>
    </source>
</evidence>
<dbReference type="PROSITE" id="PS00123">
    <property type="entry name" value="ALKALINE_PHOSPHATASE"/>
    <property type="match status" value="1"/>
</dbReference>
<sequence length="505" mass="54590">LFFLTRAAFLPQAEEEDPAFWNKKASQAIQQALRLRPRHYRAKNLILFLGDGMGVSTITAARILNGQMLGHLGPETPLAMDAFPYLALSKTYNVDRQVPDSAGTATAYLCGVKGNYQTAGLSAAARYDQCNTTAGNEVTSVLQRARAAGMSVGIVTSTRVQHASPSGNYAHTVNRNWYADANMPSSAIAEGCKDIAQQMVENVDITVILGGGRKYMTPEGTPDPEYPSSSSSKGLRKDNRNLIAEWLAASPVSVFIWHLPQVLSPPHPPGLFEPSDMKYDHIRDNLTDPTLVEMTEAALKILQRNPRGFYLFVEGGKIDLAHHDGIAKRALTEAVAFDQAIQRAGELTSEEDTLTVVTADHSHVFSFGGYTLRGTSIFGLAPKLASDEKTYTSIVYGNGPGYQITNQSRTNVSATASEGNSYHQQAAVPLSSETHGGEDVAILAKGPMAHLFHGVQEQTHVAHVMAFAICLEPYTDCGLPSTNSCSDIKPSFIAFLLAAVIFWGL</sequence>
<keyword evidence="10 12" id="KW-0460">Magnesium</keyword>
<feature type="region of interest" description="Disordered" evidence="13">
    <location>
        <begin position="214"/>
        <end position="234"/>
    </location>
</feature>
<dbReference type="GeneID" id="107122900"/>
<evidence type="ECO:0000256" key="5">
    <source>
        <dbReference type="ARBA" id="ARBA00012647"/>
    </source>
</evidence>
<evidence type="ECO:0000256" key="11">
    <source>
        <dbReference type="RuleBase" id="RU003946"/>
    </source>
</evidence>
<dbReference type="Proteomes" id="UP000694871">
    <property type="component" value="Unplaced"/>
</dbReference>